<keyword evidence="4" id="KW-1185">Reference proteome</keyword>
<feature type="domain" description="YCII-related" evidence="2">
    <location>
        <begin position="55"/>
        <end position="106"/>
    </location>
</feature>
<evidence type="ECO:0000259" key="2">
    <source>
        <dbReference type="Pfam" id="PF03795"/>
    </source>
</evidence>
<evidence type="ECO:0000313" key="4">
    <source>
        <dbReference type="Proteomes" id="UP001597182"/>
    </source>
</evidence>
<dbReference type="PANTHER" id="PTHR35174">
    <property type="entry name" value="BLL7171 PROTEIN-RELATED"/>
    <property type="match status" value="1"/>
</dbReference>
<dbReference type="PANTHER" id="PTHR35174:SF3">
    <property type="entry name" value="BLL7171 PROTEIN"/>
    <property type="match status" value="1"/>
</dbReference>
<organism evidence="3 4">
    <name type="scientific">Pseudonocardia benzenivorans</name>
    <dbReference type="NCBI Taxonomy" id="228005"/>
    <lineage>
        <taxon>Bacteria</taxon>
        <taxon>Bacillati</taxon>
        <taxon>Actinomycetota</taxon>
        <taxon>Actinomycetes</taxon>
        <taxon>Pseudonocardiales</taxon>
        <taxon>Pseudonocardiaceae</taxon>
        <taxon>Pseudonocardia</taxon>
    </lineage>
</organism>
<evidence type="ECO:0000256" key="1">
    <source>
        <dbReference type="ARBA" id="ARBA00007689"/>
    </source>
</evidence>
<reference evidence="4" key="1">
    <citation type="journal article" date="2019" name="Int. J. Syst. Evol. Microbiol.">
        <title>The Global Catalogue of Microorganisms (GCM) 10K type strain sequencing project: providing services to taxonomists for standard genome sequencing and annotation.</title>
        <authorList>
            <consortium name="The Broad Institute Genomics Platform"/>
            <consortium name="The Broad Institute Genome Sequencing Center for Infectious Disease"/>
            <person name="Wu L."/>
            <person name="Ma J."/>
        </authorList>
    </citation>
    <scope>NUCLEOTIDE SEQUENCE [LARGE SCALE GENOMIC DNA]</scope>
    <source>
        <strain evidence="4">CCUG 49018</strain>
    </source>
</reference>
<gene>
    <name evidence="3" type="ORF">ACFQ34_29685</name>
</gene>
<protein>
    <submittedName>
        <fullName evidence="3">YciI family protein</fullName>
    </submittedName>
</protein>
<evidence type="ECO:0000313" key="3">
    <source>
        <dbReference type="EMBL" id="MFD1237475.1"/>
    </source>
</evidence>
<dbReference type="Gene3D" id="3.30.70.1060">
    <property type="entry name" value="Dimeric alpha+beta barrel"/>
    <property type="match status" value="1"/>
</dbReference>
<proteinExistence type="inferred from homology"/>
<comment type="similarity">
    <text evidence="1">Belongs to the YciI family.</text>
</comment>
<dbReference type="Proteomes" id="UP001597182">
    <property type="component" value="Unassembled WGS sequence"/>
</dbReference>
<dbReference type="EMBL" id="JBHTMB010000291">
    <property type="protein sequence ID" value="MFD1237475.1"/>
    <property type="molecule type" value="Genomic_DNA"/>
</dbReference>
<dbReference type="InterPro" id="IPR005545">
    <property type="entry name" value="YCII"/>
</dbReference>
<comment type="caution">
    <text evidence="3">The sequence shown here is derived from an EMBL/GenBank/DDBJ whole genome shotgun (WGS) entry which is preliminary data.</text>
</comment>
<dbReference type="InterPro" id="IPR011008">
    <property type="entry name" value="Dimeric_a/b-barrel"/>
</dbReference>
<name>A0ABW3VRS8_9PSEU</name>
<sequence>MQYALLIHRTTEATPEERREVEAGVAPVLGRPYVRSWTRLHPPETATTVHGPREAPLLTDGPFIDTKEYLAGIIVIEVADLDAALAVATELQALRPGLAIEVRPVREEVPGGG</sequence>
<dbReference type="Pfam" id="PF03795">
    <property type="entry name" value="YCII"/>
    <property type="match status" value="1"/>
</dbReference>
<dbReference type="RefSeq" id="WP_013676197.1">
    <property type="nucleotide sequence ID" value="NZ_BAABKS010000069.1"/>
</dbReference>
<accession>A0ABW3VRS8</accession>
<dbReference type="SUPFAM" id="SSF54909">
    <property type="entry name" value="Dimeric alpha+beta barrel"/>
    <property type="match status" value="1"/>
</dbReference>